<accession>A0ABW5BI42</accession>
<organism evidence="2 3">
    <name type="scientific">Kiloniella antarctica</name>
    <dbReference type="NCBI Taxonomy" id="1550907"/>
    <lineage>
        <taxon>Bacteria</taxon>
        <taxon>Pseudomonadati</taxon>
        <taxon>Pseudomonadota</taxon>
        <taxon>Alphaproteobacteria</taxon>
        <taxon>Rhodospirillales</taxon>
        <taxon>Kiloniellaceae</taxon>
        <taxon>Kiloniella</taxon>
    </lineage>
</organism>
<keyword evidence="2" id="KW-0808">Transferase</keyword>
<dbReference type="Gene3D" id="3.40.50.150">
    <property type="entry name" value="Vaccinia Virus protein VP39"/>
    <property type="match status" value="1"/>
</dbReference>
<dbReference type="Proteomes" id="UP001597294">
    <property type="component" value="Unassembled WGS sequence"/>
</dbReference>
<evidence type="ECO:0000313" key="3">
    <source>
        <dbReference type="Proteomes" id="UP001597294"/>
    </source>
</evidence>
<dbReference type="RefSeq" id="WP_380252251.1">
    <property type="nucleotide sequence ID" value="NZ_JBHUII010000004.1"/>
</dbReference>
<dbReference type="EC" id="2.1.1.-" evidence="2"/>
<keyword evidence="2" id="KW-0489">Methyltransferase</keyword>
<proteinExistence type="predicted"/>
<evidence type="ECO:0000313" key="2">
    <source>
        <dbReference type="EMBL" id="MFD2205763.1"/>
    </source>
</evidence>
<dbReference type="GO" id="GO:0032259">
    <property type="term" value="P:methylation"/>
    <property type="evidence" value="ECO:0007669"/>
    <property type="project" value="UniProtKB-KW"/>
</dbReference>
<comment type="caution">
    <text evidence="2">The sequence shown here is derived from an EMBL/GenBank/DDBJ whole genome shotgun (WGS) entry which is preliminary data.</text>
</comment>
<feature type="domain" description="Methyltransferase" evidence="1">
    <location>
        <begin position="34"/>
        <end position="108"/>
    </location>
</feature>
<keyword evidence="3" id="KW-1185">Reference proteome</keyword>
<reference evidence="3" key="1">
    <citation type="journal article" date="2019" name="Int. J. Syst. Evol. Microbiol.">
        <title>The Global Catalogue of Microorganisms (GCM) 10K type strain sequencing project: providing services to taxonomists for standard genome sequencing and annotation.</title>
        <authorList>
            <consortium name="The Broad Institute Genomics Platform"/>
            <consortium name="The Broad Institute Genome Sequencing Center for Infectious Disease"/>
            <person name="Wu L."/>
            <person name="Ma J."/>
        </authorList>
    </citation>
    <scope>NUCLEOTIDE SEQUENCE [LARGE SCALE GENOMIC DNA]</scope>
    <source>
        <strain evidence="3">CGMCC 4.7192</strain>
    </source>
</reference>
<dbReference type="EMBL" id="JBHUII010000004">
    <property type="protein sequence ID" value="MFD2205763.1"/>
    <property type="molecule type" value="Genomic_DNA"/>
</dbReference>
<sequence>MDRANRHHVCRKYGEHAINRLTAARAGLNQDDRVLDIGCGSGSVLRAAAEFATKGDLIGVDPTPAMIRISQTESADHPDFARMRLLLGGAEALPLPDNRVTVCWAIKHCTIGRILRWAWQKLIGV</sequence>
<gene>
    <name evidence="2" type="ORF">ACFSKO_09080</name>
</gene>
<dbReference type="GO" id="GO:0008168">
    <property type="term" value="F:methyltransferase activity"/>
    <property type="evidence" value="ECO:0007669"/>
    <property type="project" value="UniProtKB-KW"/>
</dbReference>
<dbReference type="CDD" id="cd02440">
    <property type="entry name" value="AdoMet_MTases"/>
    <property type="match status" value="1"/>
</dbReference>
<dbReference type="Pfam" id="PF13649">
    <property type="entry name" value="Methyltransf_25"/>
    <property type="match status" value="1"/>
</dbReference>
<protein>
    <submittedName>
        <fullName evidence="2">Class I SAM-dependent methyltransferase</fullName>
        <ecNumber evidence="2">2.1.1.-</ecNumber>
    </submittedName>
</protein>
<dbReference type="InterPro" id="IPR029063">
    <property type="entry name" value="SAM-dependent_MTases_sf"/>
</dbReference>
<dbReference type="SUPFAM" id="SSF53335">
    <property type="entry name" value="S-adenosyl-L-methionine-dependent methyltransferases"/>
    <property type="match status" value="1"/>
</dbReference>
<evidence type="ECO:0000259" key="1">
    <source>
        <dbReference type="Pfam" id="PF13649"/>
    </source>
</evidence>
<name>A0ABW5BI42_9PROT</name>
<dbReference type="InterPro" id="IPR041698">
    <property type="entry name" value="Methyltransf_25"/>
</dbReference>